<keyword evidence="2" id="KW-0812">Transmembrane</keyword>
<dbReference type="EMBL" id="FNQR01000006">
    <property type="protein sequence ID" value="SEA63957.1"/>
    <property type="molecule type" value="Genomic_DNA"/>
</dbReference>
<dbReference type="OrthoDB" id="118405at2"/>
<dbReference type="InterPro" id="IPR052948">
    <property type="entry name" value="Low_temp-induced_all0457"/>
</dbReference>
<feature type="transmembrane region" description="Helical" evidence="2">
    <location>
        <begin position="71"/>
        <end position="94"/>
    </location>
</feature>
<protein>
    <submittedName>
        <fullName evidence="3">Heat induced stress protein YflT</fullName>
    </submittedName>
</protein>
<dbReference type="PANTHER" id="PTHR36109:SF2">
    <property type="entry name" value="MEMBRANE PROTEIN"/>
    <property type="match status" value="1"/>
</dbReference>
<reference evidence="3 4" key="1">
    <citation type="submission" date="2016-10" db="EMBL/GenBank/DDBJ databases">
        <authorList>
            <person name="de Groot N.N."/>
        </authorList>
    </citation>
    <scope>NUCLEOTIDE SEQUENCE [LARGE SCALE GENOMIC DNA]</scope>
    <source>
        <strain evidence="3 4">CCM7597</strain>
    </source>
</reference>
<proteinExistence type="predicted"/>
<feature type="compositionally biased region" description="Polar residues" evidence="1">
    <location>
        <begin position="211"/>
        <end position="229"/>
    </location>
</feature>
<keyword evidence="2" id="KW-1133">Transmembrane helix</keyword>
<evidence type="ECO:0000256" key="1">
    <source>
        <dbReference type="SAM" id="MobiDB-lite"/>
    </source>
</evidence>
<accession>A0A1H4CUD5</accession>
<keyword evidence="2" id="KW-0472">Membrane</keyword>
<keyword evidence="4" id="KW-1185">Reference proteome</keyword>
<evidence type="ECO:0000256" key="2">
    <source>
        <dbReference type="SAM" id="Phobius"/>
    </source>
</evidence>
<sequence length="229" mass="23838">MDKKLIGGVFSHVGDAERAIRDLQKHGYGGNDISVFAQDKNKVNVLEDETDTTVTSNKGGRGKNAGKGAGIGAASGGVLGGIAGLITGLGLLAIPGIGQIAAAGPIAAALSGAGIGAGGGGIVGALVGAGMPETEAKQYEQYLKDGKTIVLVEANEKNEEKVYRTFLTNKTENKSMYPNNIVNNDTSHNRDPLENVDMPQNEDSGPERKTSWINESTNQTTGTRSRSRR</sequence>
<dbReference type="RefSeq" id="WP_093044749.1">
    <property type="nucleotide sequence ID" value="NZ_FNQR01000006.1"/>
</dbReference>
<dbReference type="PANTHER" id="PTHR36109">
    <property type="entry name" value="MEMBRANE PROTEIN-RELATED"/>
    <property type="match status" value="1"/>
</dbReference>
<organism evidence="3 4">
    <name type="scientific">Thalassobacillus cyri</name>
    <dbReference type="NCBI Taxonomy" id="571932"/>
    <lineage>
        <taxon>Bacteria</taxon>
        <taxon>Bacillati</taxon>
        <taxon>Bacillota</taxon>
        <taxon>Bacilli</taxon>
        <taxon>Bacillales</taxon>
        <taxon>Bacillaceae</taxon>
        <taxon>Thalassobacillus</taxon>
    </lineage>
</organism>
<dbReference type="STRING" id="571932.SAMN05421743_106198"/>
<feature type="transmembrane region" description="Helical" evidence="2">
    <location>
        <begin position="106"/>
        <end position="129"/>
    </location>
</feature>
<feature type="compositionally biased region" description="Polar residues" evidence="1">
    <location>
        <begin position="174"/>
        <end position="186"/>
    </location>
</feature>
<evidence type="ECO:0000313" key="3">
    <source>
        <dbReference type="EMBL" id="SEA63957.1"/>
    </source>
</evidence>
<evidence type="ECO:0000313" key="4">
    <source>
        <dbReference type="Proteomes" id="UP000198584"/>
    </source>
</evidence>
<dbReference type="Proteomes" id="UP000198584">
    <property type="component" value="Unassembled WGS sequence"/>
</dbReference>
<name>A0A1H4CUD5_9BACI</name>
<gene>
    <name evidence="3" type="ORF">SAMN05421743_106198</name>
</gene>
<feature type="region of interest" description="Disordered" evidence="1">
    <location>
        <begin position="174"/>
        <end position="229"/>
    </location>
</feature>
<dbReference type="AlphaFoldDB" id="A0A1H4CUD5"/>